<keyword evidence="1" id="KW-1133">Transmembrane helix</keyword>
<dbReference type="EMBL" id="KF900565">
    <property type="protein sequence ID" value="AIE99523.1"/>
    <property type="molecule type" value="Genomic_DNA"/>
</dbReference>
<evidence type="ECO:0000313" key="2">
    <source>
        <dbReference type="EMBL" id="AIE99523.1"/>
    </source>
</evidence>
<dbReference type="AlphaFoldDB" id="A0A075G7H1"/>
<evidence type="ECO:0008006" key="3">
    <source>
        <dbReference type="Google" id="ProtNLM"/>
    </source>
</evidence>
<feature type="transmembrane region" description="Helical" evidence="1">
    <location>
        <begin position="12"/>
        <end position="29"/>
    </location>
</feature>
<feature type="transmembrane region" description="Helical" evidence="1">
    <location>
        <begin position="36"/>
        <end position="57"/>
    </location>
</feature>
<accession>A0A075G7H1</accession>
<protein>
    <recommendedName>
        <fullName evidence="3">FUN14 family protein</fullName>
    </recommendedName>
</protein>
<keyword evidence="1" id="KW-0812">Transmembrane</keyword>
<name>A0A075G7H1_9EURY</name>
<keyword evidence="1" id="KW-0472">Membrane</keyword>
<proteinExistence type="predicted"/>
<sequence>MEIITNYGAKGLLGFLLGATAAFLVNTSMQAMRIVLIAQAAFLGFLAVAGIITINFGRLLEIITDIASWLADSASSIFSSIMELGSFGTGFAAGWIGTTFALAKMMEE</sequence>
<evidence type="ECO:0000256" key="1">
    <source>
        <dbReference type="SAM" id="Phobius"/>
    </source>
</evidence>
<reference evidence="2" key="1">
    <citation type="journal article" date="2014" name="Genome Biol. Evol.">
        <title>Pangenome evidence for extensive interdomain horizontal transfer affecting lineage core and shell genes in uncultured planktonic thaumarchaeota and euryarchaeota.</title>
        <authorList>
            <person name="Deschamps P."/>
            <person name="Zivanovic Y."/>
            <person name="Moreira D."/>
            <person name="Rodriguez-Valera F."/>
            <person name="Lopez-Garcia P."/>
        </authorList>
    </citation>
    <scope>NUCLEOTIDE SEQUENCE</scope>
</reference>
<feature type="transmembrane region" description="Helical" evidence="1">
    <location>
        <begin position="77"/>
        <end position="103"/>
    </location>
</feature>
<organism evidence="2">
    <name type="scientific">uncultured marine group II/III euryarchaeote KM3_110_E06</name>
    <dbReference type="NCBI Taxonomy" id="1457852"/>
    <lineage>
        <taxon>Archaea</taxon>
        <taxon>Methanobacteriati</taxon>
        <taxon>Methanobacteriota</taxon>
        <taxon>environmental samples</taxon>
    </lineage>
</organism>